<dbReference type="InterPro" id="IPR037066">
    <property type="entry name" value="Plug_dom_sf"/>
</dbReference>
<keyword evidence="20" id="KW-1185">Reference proteome</keyword>
<keyword evidence="4 14" id="KW-1134">Transmembrane beta strand</keyword>
<evidence type="ECO:0000259" key="18">
    <source>
        <dbReference type="Pfam" id="PF07715"/>
    </source>
</evidence>
<evidence type="ECO:0000256" key="15">
    <source>
        <dbReference type="RuleBase" id="RU003357"/>
    </source>
</evidence>
<evidence type="ECO:0000313" key="19">
    <source>
        <dbReference type="EMBL" id="AYM77247.1"/>
    </source>
</evidence>
<keyword evidence="9" id="KW-0406">Ion transport</keyword>
<dbReference type="Gene3D" id="2.170.130.10">
    <property type="entry name" value="TonB-dependent receptor, plug domain"/>
    <property type="match status" value="1"/>
</dbReference>
<evidence type="ECO:0000256" key="7">
    <source>
        <dbReference type="ARBA" id="ARBA00022729"/>
    </source>
</evidence>
<keyword evidence="7 16" id="KW-0732">Signal</keyword>
<keyword evidence="11 14" id="KW-0472">Membrane</keyword>
<dbReference type="Pfam" id="PF00593">
    <property type="entry name" value="TonB_dep_Rec_b-barrel"/>
    <property type="match status" value="1"/>
</dbReference>
<dbReference type="GO" id="GO:0015344">
    <property type="term" value="F:siderophore uptake transmembrane transporter activity"/>
    <property type="evidence" value="ECO:0007669"/>
    <property type="project" value="TreeGrafter"/>
</dbReference>
<comment type="subcellular location">
    <subcellularLocation>
        <location evidence="1 14">Cell outer membrane</location>
        <topology evidence="1 14">Multi-pass membrane protein</topology>
    </subcellularLocation>
</comment>
<reference evidence="19 20" key="1">
    <citation type="submission" date="2018-10" db="EMBL/GenBank/DDBJ databases">
        <title>Effects of UV and annual dynamics of microbial communities in freshwater RAS systems.</title>
        <authorList>
            <person name="Bekkelund A.K."/>
            <person name="Hansen B.R."/>
            <person name="Stokken H."/>
            <person name="Eriksen B.F."/>
            <person name="Kashulin N.A."/>
        </authorList>
    </citation>
    <scope>NUCLEOTIDE SEQUENCE [LARGE SCALE GENOMIC DNA]</scope>
    <source>
        <strain evidence="19 20">BHSEK</strain>
    </source>
</reference>
<dbReference type="InterPro" id="IPR012910">
    <property type="entry name" value="Plug_dom"/>
</dbReference>
<evidence type="ECO:0000256" key="11">
    <source>
        <dbReference type="ARBA" id="ARBA00023136"/>
    </source>
</evidence>
<keyword evidence="10 15" id="KW-0798">TonB box</keyword>
<evidence type="ECO:0000256" key="6">
    <source>
        <dbReference type="ARBA" id="ARBA00022692"/>
    </source>
</evidence>
<keyword evidence="12 19" id="KW-0675">Receptor</keyword>
<feature type="signal peptide" evidence="16">
    <location>
        <begin position="1"/>
        <end position="40"/>
    </location>
</feature>
<dbReference type="Gene3D" id="2.40.170.20">
    <property type="entry name" value="TonB-dependent receptor, beta-barrel domain"/>
    <property type="match status" value="1"/>
</dbReference>
<evidence type="ECO:0000256" key="14">
    <source>
        <dbReference type="PROSITE-ProRule" id="PRU01360"/>
    </source>
</evidence>
<dbReference type="PANTHER" id="PTHR32552">
    <property type="entry name" value="FERRICHROME IRON RECEPTOR-RELATED"/>
    <property type="match status" value="1"/>
</dbReference>
<dbReference type="GO" id="GO:0015891">
    <property type="term" value="P:siderophore transport"/>
    <property type="evidence" value="ECO:0007669"/>
    <property type="project" value="InterPro"/>
</dbReference>
<keyword evidence="3 14" id="KW-0813">Transport</keyword>
<evidence type="ECO:0000256" key="12">
    <source>
        <dbReference type="ARBA" id="ARBA00023170"/>
    </source>
</evidence>
<keyword evidence="6 14" id="KW-0812">Transmembrane</keyword>
<evidence type="ECO:0000256" key="2">
    <source>
        <dbReference type="ARBA" id="ARBA00009810"/>
    </source>
</evidence>
<evidence type="ECO:0000256" key="4">
    <source>
        <dbReference type="ARBA" id="ARBA00022452"/>
    </source>
</evidence>
<dbReference type="CDD" id="cd01347">
    <property type="entry name" value="ligand_gated_channel"/>
    <property type="match status" value="1"/>
</dbReference>
<evidence type="ECO:0000313" key="20">
    <source>
        <dbReference type="Proteomes" id="UP000279594"/>
    </source>
</evidence>
<keyword evidence="5" id="KW-0410">Iron transport</keyword>
<feature type="chain" id="PRO_5018135974" evidence="16">
    <location>
        <begin position="41"/>
        <end position="722"/>
    </location>
</feature>
<gene>
    <name evidence="19" type="ORF">D9M09_16660</name>
</gene>
<dbReference type="Proteomes" id="UP000279594">
    <property type="component" value="Chromosome"/>
</dbReference>
<evidence type="ECO:0000256" key="16">
    <source>
        <dbReference type="SAM" id="SignalP"/>
    </source>
</evidence>
<dbReference type="InterPro" id="IPR000531">
    <property type="entry name" value="Beta-barrel_TonB"/>
</dbReference>
<dbReference type="FunFam" id="2.170.130.10:FF:000010">
    <property type="entry name" value="Ferripyoverdine receptor"/>
    <property type="match status" value="1"/>
</dbReference>
<dbReference type="PROSITE" id="PS52016">
    <property type="entry name" value="TONB_DEPENDENT_REC_3"/>
    <property type="match status" value="1"/>
</dbReference>
<dbReference type="NCBIfam" id="TIGR01783">
    <property type="entry name" value="TonB-siderophor"/>
    <property type="match status" value="1"/>
</dbReference>
<evidence type="ECO:0000256" key="10">
    <source>
        <dbReference type="ARBA" id="ARBA00023077"/>
    </source>
</evidence>
<dbReference type="GO" id="GO:0009279">
    <property type="term" value="C:cell outer membrane"/>
    <property type="evidence" value="ECO:0007669"/>
    <property type="project" value="UniProtKB-SubCell"/>
</dbReference>
<organism evidence="19 20">
    <name type="scientific">Janthinobacterium agaricidamnosum</name>
    <dbReference type="NCBI Taxonomy" id="55508"/>
    <lineage>
        <taxon>Bacteria</taxon>
        <taxon>Pseudomonadati</taxon>
        <taxon>Pseudomonadota</taxon>
        <taxon>Betaproteobacteria</taxon>
        <taxon>Burkholderiales</taxon>
        <taxon>Oxalobacteraceae</taxon>
        <taxon>Janthinobacterium</taxon>
    </lineage>
</organism>
<proteinExistence type="inferred from homology"/>
<evidence type="ECO:0000256" key="13">
    <source>
        <dbReference type="ARBA" id="ARBA00023237"/>
    </source>
</evidence>
<evidence type="ECO:0000256" key="5">
    <source>
        <dbReference type="ARBA" id="ARBA00022496"/>
    </source>
</evidence>
<keyword evidence="13 14" id="KW-0998">Cell outer membrane</keyword>
<dbReference type="InterPro" id="IPR039426">
    <property type="entry name" value="TonB-dep_rcpt-like"/>
</dbReference>
<comment type="similarity">
    <text evidence="2 14 15">Belongs to the TonB-dependent receptor family.</text>
</comment>
<protein>
    <submittedName>
        <fullName evidence="19">TonB-dependent siderophore receptor</fullName>
    </submittedName>
</protein>
<sequence>MPGRTVLSAASSTPSCPAVLSLRPLALAISLALGAGMAHGADGAPADDAGEDTPMMQTITVTGSSDANAYTARKSASASKFDLSLRETPQAVSVVTRAQMDDFRLDNASKVLAQTTGVTVEAVETDRTYYTARGYDITNFQFDGVGIPFVFGNVMGDLDTALFERVDIVRGANGLISSTGNPSATVNFVRKRPTQGLAAAAGVTLGSWNTRRVDADVSTPLGSDGKVAARFVAAHEEGDSHLDRYSPRKDVAYAIVEAKLTPDTRLAVGHSYQNNLARGGMWGALPVAYTDGTPTDYPISASTSADWSRWSILNNSTFAELAHQFNADWRVTATATYNRSTSDSKLFYVYGTPDKATGDGLFSYPSRYASANKQRLLDVAATGTFTLAGRRHDLSMGLAWSKSTLDDVSYYGRGIGTALPNGTAFDGSYPEPLFDASTNGSAYKDERKNAYLAARFNLADNAKLLVGVNTVKADSTGSAYGVSQAKSQSDTTPYLGLVYDIGRHVSAYGSYTEIFNPQSSIDRTGQTLAAATGKSLEAGLKSDWFDGRLNLSGALFKTRQKNVAEAAGTTPDLKTFYKGVDSESQGFELDASGELAKGWQANAGYAQLRIEGDDGQDARTFIPRKRFHLATTYHVPAVPALKLGASLTWQDAIYNKVDDSTTLHQGAYAQLGLMASYAISRNVSLSLNLNNVTDKKHLTSLYWTQSLYAAGRNGSATLSWKY</sequence>
<evidence type="ECO:0000256" key="9">
    <source>
        <dbReference type="ARBA" id="ARBA00023065"/>
    </source>
</evidence>
<name>A0A3G2EAU3_9BURK</name>
<dbReference type="InterPro" id="IPR010105">
    <property type="entry name" value="TonB_sidphr_rcpt"/>
</dbReference>
<feature type="domain" description="TonB-dependent receptor plug" evidence="18">
    <location>
        <begin position="85"/>
        <end position="183"/>
    </location>
</feature>
<keyword evidence="8" id="KW-0408">Iron</keyword>
<dbReference type="PANTHER" id="PTHR32552:SF74">
    <property type="entry name" value="HYDROXAMATE SIDEROPHORE RECEPTOR FHUE"/>
    <property type="match status" value="1"/>
</dbReference>
<accession>A0A3G2EAU3</accession>
<dbReference type="InterPro" id="IPR036942">
    <property type="entry name" value="Beta-barrel_TonB_sf"/>
</dbReference>
<evidence type="ECO:0000256" key="1">
    <source>
        <dbReference type="ARBA" id="ARBA00004571"/>
    </source>
</evidence>
<dbReference type="EMBL" id="CP033019">
    <property type="protein sequence ID" value="AYM77247.1"/>
    <property type="molecule type" value="Genomic_DNA"/>
</dbReference>
<evidence type="ECO:0000256" key="8">
    <source>
        <dbReference type="ARBA" id="ARBA00023004"/>
    </source>
</evidence>
<evidence type="ECO:0000259" key="17">
    <source>
        <dbReference type="Pfam" id="PF00593"/>
    </source>
</evidence>
<feature type="domain" description="TonB-dependent receptor-like beta-barrel" evidence="17">
    <location>
        <begin position="275"/>
        <end position="692"/>
    </location>
</feature>
<dbReference type="AlphaFoldDB" id="A0A3G2EAU3"/>
<dbReference type="RefSeq" id="WP_121669922.1">
    <property type="nucleotide sequence ID" value="NZ_CP033019.1"/>
</dbReference>
<dbReference type="SUPFAM" id="SSF56935">
    <property type="entry name" value="Porins"/>
    <property type="match status" value="1"/>
</dbReference>
<dbReference type="GO" id="GO:0038023">
    <property type="term" value="F:signaling receptor activity"/>
    <property type="evidence" value="ECO:0007669"/>
    <property type="project" value="InterPro"/>
</dbReference>
<dbReference type="Pfam" id="PF07715">
    <property type="entry name" value="Plug"/>
    <property type="match status" value="1"/>
</dbReference>
<evidence type="ECO:0000256" key="3">
    <source>
        <dbReference type="ARBA" id="ARBA00022448"/>
    </source>
</evidence>